<dbReference type="GO" id="GO:0009228">
    <property type="term" value="P:thiamine biosynthetic process"/>
    <property type="evidence" value="ECO:0007669"/>
    <property type="project" value="UniProtKB-KW"/>
</dbReference>
<feature type="binding site" evidence="9">
    <location>
        <begin position="34"/>
        <end position="38"/>
    </location>
    <ligand>
        <name>4-amino-2-methyl-5-(diphosphooxymethyl)pyrimidine</name>
        <dbReference type="ChEBI" id="CHEBI:57841"/>
    </ligand>
</feature>
<evidence type="ECO:0000256" key="9">
    <source>
        <dbReference type="HAMAP-Rule" id="MF_00097"/>
    </source>
</evidence>
<evidence type="ECO:0000256" key="1">
    <source>
        <dbReference type="ARBA" id="ARBA00005165"/>
    </source>
</evidence>
<comment type="similarity">
    <text evidence="9 10">Belongs to the thiamine-phosphate synthase family.</text>
</comment>
<evidence type="ECO:0000313" key="13">
    <source>
        <dbReference type="EMBL" id="EEV17629.1"/>
    </source>
</evidence>
<keyword evidence="14" id="KW-1185">Reference proteome</keyword>
<evidence type="ECO:0000256" key="5">
    <source>
        <dbReference type="ARBA" id="ARBA00022977"/>
    </source>
</evidence>
<comment type="caution">
    <text evidence="13">The sequence shown here is derived from an EMBL/GenBank/DDBJ whole genome shotgun (WGS) entry which is preliminary data.</text>
</comment>
<feature type="binding site" evidence="9">
    <location>
        <position position="133"/>
    </location>
    <ligand>
        <name>4-amino-2-methyl-5-(diphosphooxymethyl)pyrimidine</name>
        <dbReference type="ChEBI" id="CHEBI:57841"/>
    </ligand>
</feature>
<comment type="pathway">
    <text evidence="1 9 11">Cofactor biosynthesis; thiamine diphosphate biosynthesis; thiamine phosphate from 4-amino-2-methyl-5-diphosphomethylpyrimidine and 4-methyl-5-(2-phosphoethyl)-thiazole: step 1/1.</text>
</comment>
<evidence type="ECO:0000313" key="14">
    <source>
        <dbReference type="Proteomes" id="UP000005709"/>
    </source>
</evidence>
<evidence type="ECO:0000256" key="2">
    <source>
        <dbReference type="ARBA" id="ARBA00022679"/>
    </source>
</evidence>
<dbReference type="Proteomes" id="UP000005709">
    <property type="component" value="Unassembled WGS sequence"/>
</dbReference>
<feature type="binding site" evidence="9">
    <location>
        <position position="160"/>
    </location>
    <ligand>
        <name>2-[(2R,5Z)-2-carboxy-4-methylthiazol-5(2H)-ylidene]ethyl phosphate</name>
        <dbReference type="ChEBI" id="CHEBI:62899"/>
    </ligand>
</feature>
<evidence type="ECO:0000256" key="4">
    <source>
        <dbReference type="ARBA" id="ARBA00022842"/>
    </source>
</evidence>
<feature type="binding site" evidence="9">
    <location>
        <position position="84"/>
    </location>
    <ligand>
        <name>Mg(2+)</name>
        <dbReference type="ChEBI" id="CHEBI:18420"/>
    </ligand>
</feature>
<dbReference type="AlphaFoldDB" id="C8PHL5"/>
<dbReference type="Pfam" id="PF02581">
    <property type="entry name" value="TMP-TENI"/>
    <property type="match status" value="1"/>
</dbReference>
<dbReference type="SUPFAM" id="SSF51391">
    <property type="entry name" value="Thiamin phosphate synthase"/>
    <property type="match status" value="1"/>
</dbReference>
<dbReference type="eggNOG" id="COG0352">
    <property type="taxonomic scope" value="Bacteria"/>
</dbReference>
<dbReference type="GO" id="GO:0000287">
    <property type="term" value="F:magnesium ion binding"/>
    <property type="evidence" value="ECO:0007669"/>
    <property type="project" value="UniProtKB-UniRule"/>
</dbReference>
<accession>C8PHL5</accession>
<dbReference type="UniPathway" id="UPA00060">
    <property type="reaction ID" value="UER00141"/>
</dbReference>
<dbReference type="InterPro" id="IPR034291">
    <property type="entry name" value="TMP_synthase"/>
</dbReference>
<sequence length="204" mass="22147">MSEIYALSDDTLTPPQTIFSQIDEILRCGVKLVQYRSKLAVRDEALIRSLIGLCEDYGAKLIINDDAALAKKLGAHGVHIGKDDGETAQVREFLGANKIVGVSCYADLARAQKAEAQGASYVAFGSLRRGKTKPDAPLCPDALVQEARKSLNLPIAVIGGISLENLNEILALKPDYIAMVEAIYRPASITQNLANLKEKMDEYI</sequence>
<evidence type="ECO:0000256" key="7">
    <source>
        <dbReference type="ARBA" id="ARBA00047851"/>
    </source>
</evidence>
<keyword evidence="3 9" id="KW-0479">Metal-binding</keyword>
<dbReference type="PANTHER" id="PTHR20857">
    <property type="entry name" value="THIAMINE-PHOSPHATE PYROPHOSPHORYLASE"/>
    <property type="match status" value="1"/>
</dbReference>
<feature type="binding site" evidence="9">
    <location>
        <position position="64"/>
    </location>
    <ligand>
        <name>4-amino-2-methyl-5-(diphosphooxymethyl)pyrimidine</name>
        <dbReference type="ChEBI" id="CHEBI:57841"/>
    </ligand>
</feature>
<dbReference type="PANTHER" id="PTHR20857:SF15">
    <property type="entry name" value="THIAMINE-PHOSPHATE SYNTHASE"/>
    <property type="match status" value="1"/>
</dbReference>
<dbReference type="NCBIfam" id="TIGR00693">
    <property type="entry name" value="thiE"/>
    <property type="match status" value="1"/>
</dbReference>
<comment type="catalytic activity">
    <reaction evidence="7 9 10">
        <text>2-(2-carboxy-4-methylthiazol-5-yl)ethyl phosphate + 4-amino-2-methyl-5-(diphosphooxymethyl)pyrimidine + 2 H(+) = thiamine phosphate + CO2 + diphosphate</text>
        <dbReference type="Rhea" id="RHEA:47848"/>
        <dbReference type="ChEBI" id="CHEBI:15378"/>
        <dbReference type="ChEBI" id="CHEBI:16526"/>
        <dbReference type="ChEBI" id="CHEBI:33019"/>
        <dbReference type="ChEBI" id="CHEBI:37575"/>
        <dbReference type="ChEBI" id="CHEBI:57841"/>
        <dbReference type="ChEBI" id="CHEBI:62890"/>
        <dbReference type="EC" id="2.5.1.3"/>
    </reaction>
</comment>
<dbReference type="InterPro" id="IPR022998">
    <property type="entry name" value="ThiamineP_synth_TenI"/>
</dbReference>
<evidence type="ECO:0000256" key="8">
    <source>
        <dbReference type="ARBA" id="ARBA00047883"/>
    </source>
</evidence>
<dbReference type="InterPro" id="IPR036206">
    <property type="entry name" value="ThiamineP_synth_sf"/>
</dbReference>
<reference evidence="13 14" key="1">
    <citation type="submission" date="2009-07" db="EMBL/GenBank/DDBJ databases">
        <authorList>
            <person name="Madupu R."/>
            <person name="Sebastian Y."/>
            <person name="Durkin A.S."/>
            <person name="Torralba M."/>
            <person name="Methe B."/>
            <person name="Sutton G.G."/>
            <person name="Strausberg R.L."/>
            <person name="Nelson K.E."/>
        </authorList>
    </citation>
    <scope>NUCLEOTIDE SEQUENCE [LARGE SCALE GENOMIC DNA]</scope>
    <source>
        <strain evidence="13 14">RM3268</strain>
    </source>
</reference>
<comment type="catalytic activity">
    <reaction evidence="6 9 10">
        <text>4-methyl-5-(2-phosphooxyethyl)-thiazole + 4-amino-2-methyl-5-(diphosphooxymethyl)pyrimidine + H(+) = thiamine phosphate + diphosphate</text>
        <dbReference type="Rhea" id="RHEA:22328"/>
        <dbReference type="ChEBI" id="CHEBI:15378"/>
        <dbReference type="ChEBI" id="CHEBI:33019"/>
        <dbReference type="ChEBI" id="CHEBI:37575"/>
        <dbReference type="ChEBI" id="CHEBI:57841"/>
        <dbReference type="ChEBI" id="CHEBI:58296"/>
        <dbReference type="EC" id="2.5.1.3"/>
    </reaction>
</comment>
<organism evidence="13 14">
    <name type="scientific">Campylobacter gracilis RM3268</name>
    <dbReference type="NCBI Taxonomy" id="553220"/>
    <lineage>
        <taxon>Bacteria</taxon>
        <taxon>Pseudomonadati</taxon>
        <taxon>Campylobacterota</taxon>
        <taxon>Epsilonproteobacteria</taxon>
        <taxon>Campylobacterales</taxon>
        <taxon>Campylobacteraceae</taxon>
        <taxon>Campylobacter</taxon>
    </lineage>
</organism>
<evidence type="ECO:0000259" key="12">
    <source>
        <dbReference type="Pfam" id="PF02581"/>
    </source>
</evidence>
<evidence type="ECO:0000256" key="3">
    <source>
        <dbReference type="ARBA" id="ARBA00022723"/>
    </source>
</evidence>
<keyword evidence="4 9" id="KW-0460">Magnesium</keyword>
<dbReference type="CDD" id="cd00564">
    <property type="entry name" value="TMP_TenI"/>
    <property type="match status" value="1"/>
</dbReference>
<evidence type="ECO:0000256" key="6">
    <source>
        <dbReference type="ARBA" id="ARBA00047334"/>
    </source>
</evidence>
<feature type="domain" description="Thiamine phosphate synthase/TenI" evidence="12">
    <location>
        <begin position="4"/>
        <end position="183"/>
    </location>
</feature>
<dbReference type="GO" id="GO:0009229">
    <property type="term" value="P:thiamine diphosphate biosynthetic process"/>
    <property type="evidence" value="ECO:0007669"/>
    <property type="project" value="UniProtKB-UniRule"/>
</dbReference>
<name>C8PHL5_9BACT</name>
<proteinExistence type="inferred from homology"/>
<keyword evidence="2 9" id="KW-0808">Transferase</keyword>
<dbReference type="RefSeq" id="WP_005871168.1">
    <property type="nucleotide sequence ID" value="NZ_ACYG01000024.1"/>
</dbReference>
<comment type="caution">
    <text evidence="9">Lacks conserved residue(s) required for the propagation of feature annotation.</text>
</comment>
<evidence type="ECO:0000256" key="10">
    <source>
        <dbReference type="RuleBase" id="RU003826"/>
    </source>
</evidence>
<dbReference type="GO" id="GO:0004789">
    <property type="term" value="F:thiamine-phosphate diphosphorylase activity"/>
    <property type="evidence" value="ECO:0007669"/>
    <property type="project" value="UniProtKB-UniRule"/>
</dbReference>
<dbReference type="OrthoDB" id="9810880at2"/>
<dbReference type="InterPro" id="IPR013785">
    <property type="entry name" value="Aldolase_TIM"/>
</dbReference>
<dbReference type="GO" id="GO:0005737">
    <property type="term" value="C:cytoplasm"/>
    <property type="evidence" value="ECO:0007669"/>
    <property type="project" value="TreeGrafter"/>
</dbReference>
<dbReference type="EC" id="2.5.1.3" evidence="9"/>
<feature type="binding site" evidence="9">
    <location>
        <position position="65"/>
    </location>
    <ligand>
        <name>Mg(2+)</name>
        <dbReference type="ChEBI" id="CHEBI:18420"/>
    </ligand>
</feature>
<evidence type="ECO:0000256" key="11">
    <source>
        <dbReference type="RuleBase" id="RU004253"/>
    </source>
</evidence>
<keyword evidence="5 9" id="KW-0784">Thiamine biosynthesis</keyword>
<dbReference type="STRING" id="824.CGRAC_1876"/>
<protein>
    <recommendedName>
        <fullName evidence="9">Thiamine-phosphate synthase</fullName>
        <shortName evidence="9">TP synthase</shortName>
        <shortName evidence="9">TPS</shortName>
        <ecNumber evidence="9">2.5.1.3</ecNumber>
    </recommendedName>
    <alternativeName>
        <fullName evidence="9">Thiamine-phosphate pyrophosphorylase</fullName>
        <shortName evidence="9">TMP pyrophosphorylase</shortName>
        <shortName evidence="9">TMP-PPase</shortName>
    </alternativeName>
</protein>
<comment type="cofactor">
    <cofactor evidence="9">
        <name>Mg(2+)</name>
        <dbReference type="ChEBI" id="CHEBI:18420"/>
    </cofactor>
    <text evidence="9">Binds 1 Mg(2+) ion per subunit.</text>
</comment>
<comment type="catalytic activity">
    <reaction evidence="8 9 10">
        <text>2-[(2R,5Z)-2-carboxy-4-methylthiazol-5(2H)-ylidene]ethyl phosphate + 4-amino-2-methyl-5-(diphosphooxymethyl)pyrimidine + 2 H(+) = thiamine phosphate + CO2 + diphosphate</text>
        <dbReference type="Rhea" id="RHEA:47844"/>
        <dbReference type="ChEBI" id="CHEBI:15378"/>
        <dbReference type="ChEBI" id="CHEBI:16526"/>
        <dbReference type="ChEBI" id="CHEBI:33019"/>
        <dbReference type="ChEBI" id="CHEBI:37575"/>
        <dbReference type="ChEBI" id="CHEBI:57841"/>
        <dbReference type="ChEBI" id="CHEBI:62899"/>
        <dbReference type="EC" id="2.5.1.3"/>
    </reaction>
</comment>
<comment type="function">
    <text evidence="9">Condenses 4-methyl-5-(beta-hydroxyethyl)thiazole monophosphate (THZ-P) and 2-methyl-4-amino-5-hydroxymethyl pyrimidine pyrophosphate (HMP-PP) to form thiamine monophosphate (TMP).</text>
</comment>
<dbReference type="EMBL" id="ACYG01000024">
    <property type="protein sequence ID" value="EEV17629.1"/>
    <property type="molecule type" value="Genomic_DNA"/>
</dbReference>
<dbReference type="HAMAP" id="MF_00097">
    <property type="entry name" value="TMP_synthase"/>
    <property type="match status" value="1"/>
</dbReference>
<feature type="binding site" evidence="9">
    <location>
        <position position="103"/>
    </location>
    <ligand>
        <name>4-amino-2-methyl-5-(diphosphooxymethyl)pyrimidine</name>
        <dbReference type="ChEBI" id="CHEBI:57841"/>
    </ligand>
</feature>
<gene>
    <name evidence="9 13" type="primary">thiE</name>
    <name evidence="13" type="ORF">CAMGR0001_0460</name>
</gene>
<dbReference type="Gene3D" id="3.20.20.70">
    <property type="entry name" value="Aldolase class I"/>
    <property type="match status" value="1"/>
</dbReference>